<sequence>MQSRKGLFMELLSRFFGPSFLVSSRCSLLYHHLLLLYSMDEVVVDPAITIKSYWTSMVLDFMSILTITVPMSSHSLLTVI</sequence>
<gene>
    <name evidence="1" type="ORF">BRASC48T46299Z</name>
</gene>
<proteinExistence type="predicted"/>
<accession>A0A3P6DU30</accession>
<dbReference type="AlphaFoldDB" id="A0A3P6DU30"/>
<protein>
    <submittedName>
        <fullName evidence="1">Uncharacterized protein</fullName>
    </submittedName>
</protein>
<name>A0A3P6DU30_BRACM</name>
<evidence type="ECO:0000313" key="1">
    <source>
        <dbReference type="EMBL" id="VDD24092.1"/>
    </source>
</evidence>
<organism evidence="1">
    <name type="scientific">Brassica campestris</name>
    <name type="common">Field mustard</name>
    <dbReference type="NCBI Taxonomy" id="3711"/>
    <lineage>
        <taxon>Eukaryota</taxon>
        <taxon>Viridiplantae</taxon>
        <taxon>Streptophyta</taxon>
        <taxon>Embryophyta</taxon>
        <taxon>Tracheophyta</taxon>
        <taxon>Spermatophyta</taxon>
        <taxon>Magnoliopsida</taxon>
        <taxon>eudicotyledons</taxon>
        <taxon>Gunneridae</taxon>
        <taxon>Pentapetalae</taxon>
        <taxon>rosids</taxon>
        <taxon>malvids</taxon>
        <taxon>Brassicales</taxon>
        <taxon>Brassicaceae</taxon>
        <taxon>Brassiceae</taxon>
        <taxon>Brassica</taxon>
    </lineage>
</organism>
<reference evidence="1" key="1">
    <citation type="submission" date="2018-11" db="EMBL/GenBank/DDBJ databases">
        <authorList>
            <consortium name="Genoscope - CEA"/>
            <person name="William W."/>
        </authorList>
    </citation>
    <scope>NUCLEOTIDE SEQUENCE</scope>
</reference>
<dbReference type="EMBL" id="LR031593">
    <property type="protein sequence ID" value="VDD24092.1"/>
    <property type="molecule type" value="Genomic_DNA"/>
</dbReference>